<evidence type="ECO:0000256" key="5">
    <source>
        <dbReference type="ARBA" id="ARBA00023027"/>
    </source>
</evidence>
<dbReference type="InterPro" id="IPR002347">
    <property type="entry name" value="SDR_fam"/>
</dbReference>
<organism evidence="12">
    <name type="scientific">Ceratitis capitata</name>
    <name type="common">Mediterranean fruit fly</name>
    <name type="synonym">Tephritis capitata</name>
    <dbReference type="NCBI Taxonomy" id="7213"/>
    <lineage>
        <taxon>Eukaryota</taxon>
        <taxon>Metazoa</taxon>
        <taxon>Ecdysozoa</taxon>
        <taxon>Arthropoda</taxon>
        <taxon>Hexapoda</taxon>
        <taxon>Insecta</taxon>
        <taxon>Pterygota</taxon>
        <taxon>Neoptera</taxon>
        <taxon>Endopterygota</taxon>
        <taxon>Diptera</taxon>
        <taxon>Brachycera</taxon>
        <taxon>Muscomorpha</taxon>
        <taxon>Tephritoidea</taxon>
        <taxon>Tephritidae</taxon>
        <taxon>Ceratitis</taxon>
        <taxon>Ceratitis</taxon>
    </lineage>
</organism>
<dbReference type="EC" id="1.1.1.1" evidence="3 9"/>
<proteinExistence type="evidence at transcript level"/>
<dbReference type="Gene3D" id="3.40.50.720">
    <property type="entry name" value="NAD(P)-binding Rossmann-like Domain"/>
    <property type="match status" value="1"/>
</dbReference>
<evidence type="ECO:0000256" key="6">
    <source>
        <dbReference type="ARBA" id="ARBA00049164"/>
    </source>
</evidence>
<dbReference type="PRINTS" id="PR01167">
    <property type="entry name" value="INSADHFAMILY"/>
</dbReference>
<evidence type="ECO:0000256" key="11">
    <source>
        <dbReference type="SAM" id="Phobius"/>
    </source>
</evidence>
<keyword evidence="11" id="KW-0812">Transmembrane</keyword>
<evidence type="ECO:0000256" key="2">
    <source>
        <dbReference type="ARBA" id="ARBA00011738"/>
    </source>
</evidence>
<sequence>MILNKTWNESAYNEIYLVDTNSVCQFMAFDVTAGLAETRSIFAKIVEKLGHIDVLINGVGICEERDFDLIISTNLMGTINTTLVAYDHMDKSKGGRGGVIVSIASVAALTPFVILPIYSATKGGILTFTRALAALKPKTGITLSTICPGPTETSQWTRMNSSICKEIDFKGYARGRKHTLQSPAECAINIVKAIKTNENGATWMCDLGQLKLVEIKNFWTPPCGKGQCCETAEQRNNTPCGSVERQETKQNQDGKPNQDQEEGLQNKTTEKG</sequence>
<evidence type="ECO:0000256" key="8">
    <source>
        <dbReference type="RuleBase" id="RU000363"/>
    </source>
</evidence>
<evidence type="ECO:0000256" key="7">
    <source>
        <dbReference type="ARBA" id="ARBA00049243"/>
    </source>
</evidence>
<name>W8B9E9_CERCA</name>
<comment type="catalytic activity">
    <reaction evidence="7 9">
        <text>a primary alcohol + NAD(+) = an aldehyde + NADH + H(+)</text>
        <dbReference type="Rhea" id="RHEA:10736"/>
        <dbReference type="ChEBI" id="CHEBI:15378"/>
        <dbReference type="ChEBI" id="CHEBI:15734"/>
        <dbReference type="ChEBI" id="CHEBI:17478"/>
        <dbReference type="ChEBI" id="CHEBI:57540"/>
        <dbReference type="ChEBI" id="CHEBI:57945"/>
        <dbReference type="EC" id="1.1.1.1"/>
    </reaction>
</comment>
<protein>
    <recommendedName>
        <fullName evidence="3 9">Alcohol dehydrogenase</fullName>
        <ecNumber evidence="3 9">1.1.1.1</ecNumber>
    </recommendedName>
</protein>
<comment type="similarity">
    <text evidence="1 8">Belongs to the short-chain dehydrogenases/reductases (SDR) family.</text>
</comment>
<dbReference type="InterPro" id="IPR002425">
    <property type="entry name" value="ADH_Drosophila-type"/>
</dbReference>
<evidence type="ECO:0000256" key="10">
    <source>
        <dbReference type="SAM" id="MobiDB-lite"/>
    </source>
</evidence>
<feature type="compositionally biased region" description="Polar residues" evidence="10">
    <location>
        <begin position="259"/>
        <end position="272"/>
    </location>
</feature>
<evidence type="ECO:0000256" key="1">
    <source>
        <dbReference type="ARBA" id="ARBA00006484"/>
    </source>
</evidence>
<dbReference type="AlphaFoldDB" id="W8B9E9"/>
<feature type="compositionally biased region" description="Basic and acidic residues" evidence="10">
    <location>
        <begin position="244"/>
        <end position="258"/>
    </location>
</feature>
<keyword evidence="11" id="KW-0472">Membrane</keyword>
<dbReference type="InterPro" id="IPR020904">
    <property type="entry name" value="Sc_DH/Rdtase_CS"/>
</dbReference>
<feature type="region of interest" description="Disordered" evidence="10">
    <location>
        <begin position="234"/>
        <end position="272"/>
    </location>
</feature>
<dbReference type="PANTHER" id="PTHR44229">
    <property type="entry name" value="15-HYDROXYPROSTAGLANDIN DEHYDROGENASE [NAD(+)]"/>
    <property type="match status" value="1"/>
</dbReference>
<dbReference type="PANTHER" id="PTHR44229:SF8">
    <property type="entry name" value="ALCOHOL DEHYDROGENASE-RELATED"/>
    <property type="match status" value="1"/>
</dbReference>
<evidence type="ECO:0000256" key="4">
    <source>
        <dbReference type="ARBA" id="ARBA00023002"/>
    </source>
</evidence>
<evidence type="ECO:0000313" key="12">
    <source>
        <dbReference type="EMBL" id="JAB86399.1"/>
    </source>
</evidence>
<keyword evidence="4" id="KW-0560">Oxidoreductase</keyword>
<evidence type="ECO:0000256" key="3">
    <source>
        <dbReference type="ARBA" id="ARBA00013190"/>
    </source>
</evidence>
<accession>W8B9E9</accession>
<dbReference type="EMBL" id="GAMC01020156">
    <property type="protein sequence ID" value="JAB86399.1"/>
    <property type="molecule type" value="mRNA"/>
</dbReference>
<dbReference type="PRINTS" id="PR00080">
    <property type="entry name" value="SDRFAMILY"/>
</dbReference>
<dbReference type="GO" id="GO:0006066">
    <property type="term" value="P:alcohol metabolic process"/>
    <property type="evidence" value="ECO:0007669"/>
    <property type="project" value="InterPro"/>
</dbReference>
<comment type="subunit">
    <text evidence="2 9">Homodimer.</text>
</comment>
<keyword evidence="11" id="KW-1133">Transmembrane helix</keyword>
<reference evidence="12" key="1">
    <citation type="submission" date="2013-07" db="EMBL/GenBank/DDBJ databases">
        <authorList>
            <person name="Geib S."/>
        </authorList>
    </citation>
    <scope>NUCLEOTIDE SEQUENCE</scope>
</reference>
<dbReference type="PROSITE" id="PS00061">
    <property type="entry name" value="ADH_SHORT"/>
    <property type="match status" value="1"/>
</dbReference>
<keyword evidence="5 9" id="KW-0520">NAD</keyword>
<gene>
    <name evidence="12" type="primary">ADH</name>
</gene>
<dbReference type="GO" id="GO:0004022">
    <property type="term" value="F:alcohol dehydrogenase (NAD+) activity"/>
    <property type="evidence" value="ECO:0007669"/>
    <property type="project" value="UniProtKB-EC"/>
</dbReference>
<dbReference type="SUPFAM" id="SSF51735">
    <property type="entry name" value="NAD(P)-binding Rossmann-fold domains"/>
    <property type="match status" value="1"/>
</dbReference>
<dbReference type="OrthoDB" id="417891at2759"/>
<dbReference type="InterPro" id="IPR036291">
    <property type="entry name" value="NAD(P)-bd_dom_sf"/>
</dbReference>
<dbReference type="GO" id="GO:0005737">
    <property type="term" value="C:cytoplasm"/>
    <property type="evidence" value="ECO:0007669"/>
    <property type="project" value="TreeGrafter"/>
</dbReference>
<feature type="transmembrane region" description="Helical" evidence="11">
    <location>
        <begin position="98"/>
        <end position="118"/>
    </location>
</feature>
<comment type="catalytic activity">
    <reaction evidence="6 9">
        <text>a secondary alcohol + NAD(+) = a ketone + NADH + H(+)</text>
        <dbReference type="Rhea" id="RHEA:10740"/>
        <dbReference type="ChEBI" id="CHEBI:15378"/>
        <dbReference type="ChEBI" id="CHEBI:17087"/>
        <dbReference type="ChEBI" id="CHEBI:35681"/>
        <dbReference type="ChEBI" id="CHEBI:57540"/>
        <dbReference type="ChEBI" id="CHEBI:57945"/>
        <dbReference type="EC" id="1.1.1.1"/>
    </reaction>
</comment>
<dbReference type="Pfam" id="PF00106">
    <property type="entry name" value="adh_short"/>
    <property type="match status" value="1"/>
</dbReference>
<evidence type="ECO:0000256" key="9">
    <source>
        <dbReference type="RuleBase" id="RU000364"/>
    </source>
</evidence>
<dbReference type="PRINTS" id="PR01168">
    <property type="entry name" value="ALCDHDRGNASE"/>
</dbReference>
<reference evidence="12" key="2">
    <citation type="journal article" date="2014" name="BMC Genomics">
        <title>A genomic perspective to assessing quality of mass-reared SIT flies used in Mediterranean fruit fly (Ceratitis capitata) eradication in California.</title>
        <authorList>
            <person name="Calla B."/>
            <person name="Hall B."/>
            <person name="Hou S."/>
            <person name="Geib S.M."/>
        </authorList>
    </citation>
    <scope>NUCLEOTIDE SEQUENCE</scope>
</reference>